<keyword evidence="2" id="KW-1185">Reference proteome</keyword>
<organism evidence="1 2">
    <name type="scientific">Antrodiella citrinella</name>
    <dbReference type="NCBI Taxonomy" id="2447956"/>
    <lineage>
        <taxon>Eukaryota</taxon>
        <taxon>Fungi</taxon>
        <taxon>Dikarya</taxon>
        <taxon>Basidiomycota</taxon>
        <taxon>Agaricomycotina</taxon>
        <taxon>Agaricomycetes</taxon>
        <taxon>Polyporales</taxon>
        <taxon>Steccherinaceae</taxon>
        <taxon>Antrodiella</taxon>
    </lineage>
</organism>
<dbReference type="Pfam" id="PF11093">
    <property type="entry name" value="Mitochondr_Som1"/>
    <property type="match status" value="1"/>
</dbReference>
<evidence type="ECO:0000313" key="2">
    <source>
        <dbReference type="Proteomes" id="UP000308730"/>
    </source>
</evidence>
<reference evidence="1 2" key="1">
    <citation type="submission" date="2019-02" db="EMBL/GenBank/DDBJ databases">
        <title>Genome sequencing of the rare red list fungi Antrodiella citrinella (Flaviporus citrinellus).</title>
        <authorList>
            <person name="Buettner E."/>
            <person name="Kellner H."/>
        </authorList>
    </citation>
    <scope>NUCLEOTIDE SEQUENCE [LARGE SCALE GENOMIC DNA]</scope>
    <source>
        <strain evidence="1 2">DSM 108506</strain>
    </source>
</reference>
<dbReference type="OrthoDB" id="3983163at2759"/>
<protein>
    <submittedName>
        <fullName evidence="1">Uncharacterized protein</fullName>
    </submittedName>
</protein>
<dbReference type="AlphaFoldDB" id="A0A4S4MSY7"/>
<dbReference type="GO" id="GO:0042720">
    <property type="term" value="C:mitochondrial inner membrane peptidase complex"/>
    <property type="evidence" value="ECO:0007669"/>
    <property type="project" value="InterPro"/>
</dbReference>
<name>A0A4S4MSY7_9APHY</name>
<gene>
    <name evidence="1" type="ORF">EUX98_g4938</name>
</gene>
<dbReference type="EMBL" id="SGPM01000133">
    <property type="protein sequence ID" value="THH29239.1"/>
    <property type="molecule type" value="Genomic_DNA"/>
</dbReference>
<dbReference type="Proteomes" id="UP000308730">
    <property type="component" value="Unassembled WGS sequence"/>
</dbReference>
<proteinExistence type="predicted"/>
<dbReference type="InterPro" id="IPR024645">
    <property type="entry name" value="Mitochondr_Som1"/>
</dbReference>
<accession>A0A4S4MSY7</accession>
<sequence>MDPAKPKCRLAEIIQYSCKEEYDADGVPTPRCWPVPRIFRLCPGRPAVEVTRYVNVDMKTGEIDIPSTLNHQLPKAKPWRDVKRYASKEV</sequence>
<comment type="caution">
    <text evidence="1">The sequence shown here is derived from an EMBL/GenBank/DDBJ whole genome shotgun (WGS) entry which is preliminary data.</text>
</comment>
<evidence type="ECO:0000313" key="1">
    <source>
        <dbReference type="EMBL" id="THH29239.1"/>
    </source>
</evidence>